<dbReference type="Gene3D" id="1.25.40.10">
    <property type="entry name" value="Tetratricopeptide repeat domain"/>
    <property type="match status" value="2"/>
</dbReference>
<gene>
    <name evidence="2" type="ORF">HNR22_004313</name>
</gene>
<reference evidence="2 3" key="1">
    <citation type="submission" date="2020-07" db="EMBL/GenBank/DDBJ databases">
        <title>Sequencing the genomes of 1000 actinobacteria strains.</title>
        <authorList>
            <person name="Klenk H.-P."/>
        </authorList>
    </citation>
    <scope>NUCLEOTIDE SEQUENCE [LARGE SCALE GENOMIC DNA]</scope>
    <source>
        <strain evidence="2 3">DSM 45876</strain>
    </source>
</reference>
<name>A0A7Y9X3I0_9ACTN</name>
<dbReference type="Pfam" id="PF13432">
    <property type="entry name" value="TPR_16"/>
    <property type="match status" value="2"/>
</dbReference>
<dbReference type="RefSeq" id="WP_179781845.1">
    <property type="nucleotide sequence ID" value="NZ_JACCHK010000001.1"/>
</dbReference>
<dbReference type="EMBL" id="JACCHK010000001">
    <property type="protein sequence ID" value="NYH44586.1"/>
    <property type="molecule type" value="Genomic_DNA"/>
</dbReference>
<feature type="repeat" description="TPR" evidence="1">
    <location>
        <begin position="79"/>
        <end position="112"/>
    </location>
</feature>
<dbReference type="GO" id="GO:0000030">
    <property type="term" value="F:mannosyltransferase activity"/>
    <property type="evidence" value="ECO:0007669"/>
    <property type="project" value="TreeGrafter"/>
</dbReference>
<dbReference type="SUPFAM" id="SSF48452">
    <property type="entry name" value="TPR-like"/>
    <property type="match status" value="1"/>
</dbReference>
<comment type="caution">
    <text evidence="2">The sequence shown here is derived from an EMBL/GenBank/DDBJ whole genome shotgun (WGS) entry which is preliminary data.</text>
</comment>
<dbReference type="AlphaFoldDB" id="A0A7Y9X3I0"/>
<keyword evidence="1" id="KW-0802">TPR repeat</keyword>
<dbReference type="SMART" id="SM00028">
    <property type="entry name" value="TPR"/>
    <property type="match status" value="3"/>
</dbReference>
<protein>
    <submittedName>
        <fullName evidence="2">Tetratricopeptide (TPR) repeat protein</fullName>
    </submittedName>
</protein>
<dbReference type="Proteomes" id="UP000523545">
    <property type="component" value="Unassembled WGS sequence"/>
</dbReference>
<dbReference type="PANTHER" id="PTHR44395">
    <property type="match status" value="1"/>
</dbReference>
<proteinExistence type="predicted"/>
<dbReference type="GO" id="GO:0035269">
    <property type="term" value="P:protein O-linked glycosylation via mannose"/>
    <property type="evidence" value="ECO:0007669"/>
    <property type="project" value="TreeGrafter"/>
</dbReference>
<evidence type="ECO:0000313" key="3">
    <source>
        <dbReference type="Proteomes" id="UP000523545"/>
    </source>
</evidence>
<dbReference type="PANTHER" id="PTHR44395:SF1">
    <property type="entry name" value="PROTEIN O-MANNOSYL-TRANSFERASE TMTC3"/>
    <property type="match status" value="1"/>
</dbReference>
<organism evidence="2 3">
    <name type="scientific">Micromonospora jinlongensis</name>
    <dbReference type="NCBI Taxonomy" id="1287877"/>
    <lineage>
        <taxon>Bacteria</taxon>
        <taxon>Bacillati</taxon>
        <taxon>Actinomycetota</taxon>
        <taxon>Actinomycetes</taxon>
        <taxon>Micromonosporales</taxon>
        <taxon>Micromonosporaceae</taxon>
        <taxon>Micromonospora</taxon>
    </lineage>
</organism>
<dbReference type="InterPro" id="IPR019734">
    <property type="entry name" value="TPR_rpt"/>
</dbReference>
<dbReference type="InterPro" id="IPR011990">
    <property type="entry name" value="TPR-like_helical_dom_sf"/>
</dbReference>
<evidence type="ECO:0000256" key="1">
    <source>
        <dbReference type="PROSITE-ProRule" id="PRU00339"/>
    </source>
</evidence>
<accession>A0A7Y9X3I0</accession>
<feature type="repeat" description="TPR" evidence="1">
    <location>
        <begin position="146"/>
        <end position="179"/>
    </location>
</feature>
<dbReference type="PROSITE" id="PS50005">
    <property type="entry name" value="TPR"/>
    <property type="match status" value="2"/>
</dbReference>
<keyword evidence="3" id="KW-1185">Reference proteome</keyword>
<dbReference type="PROSITE" id="PS51257">
    <property type="entry name" value="PROKAR_LIPOPROTEIN"/>
    <property type="match status" value="1"/>
</dbReference>
<evidence type="ECO:0000313" key="2">
    <source>
        <dbReference type="EMBL" id="NYH44586.1"/>
    </source>
</evidence>
<sequence length="194" mass="20546">MRQVFGTLACGSVLLAGAGACSDDKTPMAKESGGTVAPGAGQGDPKVLLQQGIEQGQAGKSDEAKATFEKVVALQGDNKFAWFNLGYLAQSRNATDEAVADYDKALQIDGSYRPALYNKAMLLEEAKPDEAVALYRKIVDADEGASTAYLRLGLMLVKQQDRTGAREAFASAIKADPKLASAVPEDFRPQKTKG</sequence>